<proteinExistence type="predicted"/>
<sequence length="448" mass="51535">MKHKWTFFPVVFLGILILFLYLSERAEEKKKEEDLRARKVFSFNQGKIDRITIKSDKGAISLSKGKDELWNLVEPVNAKADFEVVSGIIYKLDEIYFTKSFNVSPKEFSIYGLSPRKTEVTVSEGEKNFSFILGVETPTANFVYIKKGNENRVLLVESGLVRIISRDVFELRDKTVIKFDRREISKLELIYPDKSFAVFRGDSQNWQMDKPIKAKAGIEEVNEIFDLLLALRVQKFEEGKKLNNKYYGFDKPILKVLLGYNNEKSETLIFGKNEEGVFVQLETGNEVYAISGELLNKMPKGSFDLRNKKIAPLIRDEIKSIVLSSKDKTIEIEKDVKDKWIVSSPLKAKGNAVEIETLIIAILNTTFLEFIDNPPKSLSSIGLEPPEIEVILNGRDKKHLIKIKIGILDKNRYLCYAVNDLENQIGMIDYTFVRDYLNLNLEKFKIRN</sequence>
<dbReference type="AlphaFoldDB" id="A0A1F7SE61"/>
<dbReference type="InterPro" id="IPR025641">
    <property type="entry name" value="DUF4340"/>
</dbReference>
<dbReference type="STRING" id="1817883.A3G31_06485"/>
<gene>
    <name evidence="2" type="ORF">A3G31_06485</name>
</gene>
<comment type="caution">
    <text evidence="2">The sequence shown here is derived from an EMBL/GenBank/DDBJ whole genome shotgun (WGS) entry which is preliminary data.</text>
</comment>
<evidence type="ECO:0000313" key="3">
    <source>
        <dbReference type="Proteomes" id="UP000178082"/>
    </source>
</evidence>
<evidence type="ECO:0000313" key="2">
    <source>
        <dbReference type="EMBL" id="OGL52062.1"/>
    </source>
</evidence>
<name>A0A1F7SE61_9BACT</name>
<evidence type="ECO:0000259" key="1">
    <source>
        <dbReference type="Pfam" id="PF14238"/>
    </source>
</evidence>
<dbReference type="Proteomes" id="UP000178082">
    <property type="component" value="Unassembled WGS sequence"/>
</dbReference>
<accession>A0A1F7SE61</accession>
<reference evidence="2 3" key="1">
    <citation type="journal article" date="2016" name="Nat. Commun.">
        <title>Thousands of microbial genomes shed light on interconnected biogeochemical processes in an aquifer system.</title>
        <authorList>
            <person name="Anantharaman K."/>
            <person name="Brown C.T."/>
            <person name="Hug L.A."/>
            <person name="Sharon I."/>
            <person name="Castelle C.J."/>
            <person name="Probst A.J."/>
            <person name="Thomas B.C."/>
            <person name="Singh A."/>
            <person name="Wilkins M.J."/>
            <person name="Karaoz U."/>
            <person name="Brodie E.L."/>
            <person name="Williams K.H."/>
            <person name="Hubbard S.S."/>
            <person name="Banfield J.F."/>
        </authorList>
    </citation>
    <scope>NUCLEOTIDE SEQUENCE [LARGE SCALE GENOMIC DNA]</scope>
</reference>
<organism evidence="2 3">
    <name type="scientific">Candidatus Schekmanbacteria bacterium RIFCSPLOWO2_12_FULL_38_15</name>
    <dbReference type="NCBI Taxonomy" id="1817883"/>
    <lineage>
        <taxon>Bacteria</taxon>
        <taxon>Candidatus Schekmaniibacteriota</taxon>
    </lineage>
</organism>
<feature type="domain" description="DUF4340" evidence="1">
    <location>
        <begin position="70"/>
        <end position="237"/>
    </location>
</feature>
<dbReference type="Pfam" id="PF14238">
    <property type="entry name" value="DUF4340"/>
    <property type="match status" value="1"/>
</dbReference>
<protein>
    <recommendedName>
        <fullName evidence="1">DUF4340 domain-containing protein</fullName>
    </recommendedName>
</protein>
<dbReference type="EMBL" id="MGDI01000033">
    <property type="protein sequence ID" value="OGL52062.1"/>
    <property type="molecule type" value="Genomic_DNA"/>
</dbReference>